<reference evidence="3 4" key="1">
    <citation type="submission" date="2024-01" db="EMBL/GenBank/DDBJ databases">
        <title>The genome of the rayed Mediterranean limpet Patella caerulea (Linnaeus, 1758).</title>
        <authorList>
            <person name="Anh-Thu Weber A."/>
            <person name="Halstead-Nussloch G."/>
        </authorList>
    </citation>
    <scope>NUCLEOTIDE SEQUENCE [LARGE SCALE GENOMIC DNA]</scope>
    <source>
        <strain evidence="3">AATW-2023a</strain>
        <tissue evidence="3">Whole specimen</tissue>
    </source>
</reference>
<comment type="caution">
    <text evidence="3">The sequence shown here is derived from an EMBL/GenBank/DDBJ whole genome shotgun (WGS) entry which is preliminary data.</text>
</comment>
<keyword evidence="1" id="KW-0175">Coiled coil</keyword>
<evidence type="ECO:0000256" key="2">
    <source>
        <dbReference type="SAM" id="MobiDB-lite"/>
    </source>
</evidence>
<evidence type="ECO:0000313" key="3">
    <source>
        <dbReference type="EMBL" id="KAK6178684.1"/>
    </source>
</evidence>
<evidence type="ECO:0000313" key="4">
    <source>
        <dbReference type="Proteomes" id="UP001347796"/>
    </source>
</evidence>
<accession>A0AAN8JPD2</accession>
<dbReference type="EMBL" id="JAZGQO010000008">
    <property type="protein sequence ID" value="KAK6178684.1"/>
    <property type="molecule type" value="Genomic_DNA"/>
</dbReference>
<dbReference type="Proteomes" id="UP001347796">
    <property type="component" value="Unassembled WGS sequence"/>
</dbReference>
<proteinExistence type="predicted"/>
<keyword evidence="4" id="KW-1185">Reference proteome</keyword>
<sequence>MVDGLFSRAGMIQIKSKFIMAFVLMLLILICGDVEMNPGSSRRSQKSTIHEDTGANEVSSETTMMEILKRVERELGEVKSNNVVQLSSLQGVVTSLAQTVSSLHTDIQSLNSSNQTRDEENSSLKESVENLERKLESIENEARQKNLVINGLKARNNEECEKVVEAFIYEKLNVSEQVDIEKAYLVNKKQTIIVKLWNLRDKNRIIQAAKNMRSEEFHVSCDYSFKVRQIRKKLIPYMLRARESGKKASLKFDRLIIDGELFTLDDLDSE</sequence>
<gene>
    <name evidence="3" type="ORF">SNE40_011210</name>
</gene>
<evidence type="ECO:0000256" key="1">
    <source>
        <dbReference type="SAM" id="Coils"/>
    </source>
</evidence>
<feature type="coiled-coil region" evidence="1">
    <location>
        <begin position="114"/>
        <end position="155"/>
    </location>
</feature>
<name>A0AAN8JPD2_PATCE</name>
<dbReference type="AlphaFoldDB" id="A0AAN8JPD2"/>
<feature type="region of interest" description="Disordered" evidence="2">
    <location>
        <begin position="39"/>
        <end position="60"/>
    </location>
</feature>
<dbReference type="Gene3D" id="3.30.70.1820">
    <property type="entry name" value="L1 transposable element, RRM domain"/>
    <property type="match status" value="1"/>
</dbReference>
<organism evidence="3 4">
    <name type="scientific">Patella caerulea</name>
    <name type="common">Rayed Mediterranean limpet</name>
    <dbReference type="NCBI Taxonomy" id="87958"/>
    <lineage>
        <taxon>Eukaryota</taxon>
        <taxon>Metazoa</taxon>
        <taxon>Spiralia</taxon>
        <taxon>Lophotrochozoa</taxon>
        <taxon>Mollusca</taxon>
        <taxon>Gastropoda</taxon>
        <taxon>Patellogastropoda</taxon>
        <taxon>Patelloidea</taxon>
        <taxon>Patellidae</taxon>
        <taxon>Patella</taxon>
    </lineage>
</organism>
<protein>
    <submittedName>
        <fullName evidence="3">Uncharacterized protein</fullName>
    </submittedName>
</protein>